<organism evidence="6 7">
    <name type="scientific">Amycolatopsis echigonensis</name>
    <dbReference type="NCBI Taxonomy" id="2576905"/>
    <lineage>
        <taxon>Bacteria</taxon>
        <taxon>Bacillati</taxon>
        <taxon>Actinomycetota</taxon>
        <taxon>Actinomycetes</taxon>
        <taxon>Pseudonocardiales</taxon>
        <taxon>Pseudonocardiaceae</taxon>
        <taxon>Amycolatopsis</taxon>
    </lineage>
</organism>
<dbReference type="Proteomes" id="UP000233750">
    <property type="component" value="Unassembled WGS sequence"/>
</dbReference>
<dbReference type="Pfam" id="PF00126">
    <property type="entry name" value="HTH_1"/>
    <property type="match status" value="1"/>
</dbReference>
<dbReference type="SUPFAM" id="SSF46785">
    <property type="entry name" value="Winged helix' DNA-binding domain"/>
    <property type="match status" value="1"/>
</dbReference>
<dbReference type="PROSITE" id="PS50931">
    <property type="entry name" value="HTH_LYSR"/>
    <property type="match status" value="1"/>
</dbReference>
<evidence type="ECO:0000256" key="1">
    <source>
        <dbReference type="ARBA" id="ARBA00009437"/>
    </source>
</evidence>
<gene>
    <name evidence="6" type="ORF">ATK30_0200</name>
</gene>
<reference evidence="6 7" key="1">
    <citation type="submission" date="2017-12" db="EMBL/GenBank/DDBJ databases">
        <title>Sequencing the genomes of 1000 Actinobacteria strains.</title>
        <authorList>
            <person name="Klenk H.-P."/>
        </authorList>
    </citation>
    <scope>NUCLEOTIDE SEQUENCE [LARGE SCALE GENOMIC DNA]</scope>
    <source>
        <strain evidence="6 7">DSM 45165</strain>
    </source>
</reference>
<keyword evidence="2" id="KW-0805">Transcription regulation</keyword>
<evidence type="ECO:0000313" key="6">
    <source>
        <dbReference type="EMBL" id="PKW00117.1"/>
    </source>
</evidence>
<keyword evidence="7" id="KW-1185">Reference proteome</keyword>
<protein>
    <submittedName>
        <fullName evidence="6">LysR family transcriptional regulator</fullName>
    </submittedName>
</protein>
<dbReference type="EMBL" id="PJMY01000001">
    <property type="protein sequence ID" value="PKW00117.1"/>
    <property type="molecule type" value="Genomic_DNA"/>
</dbReference>
<dbReference type="PRINTS" id="PR00039">
    <property type="entry name" value="HTHLYSR"/>
</dbReference>
<dbReference type="InterPro" id="IPR000847">
    <property type="entry name" value="LysR_HTH_N"/>
</dbReference>
<dbReference type="InterPro" id="IPR005119">
    <property type="entry name" value="LysR_subst-bd"/>
</dbReference>
<accession>A0A2N3X1W1</accession>
<dbReference type="GO" id="GO:0003677">
    <property type="term" value="F:DNA binding"/>
    <property type="evidence" value="ECO:0007669"/>
    <property type="project" value="UniProtKB-KW"/>
</dbReference>
<proteinExistence type="inferred from homology"/>
<dbReference type="InterPro" id="IPR036390">
    <property type="entry name" value="WH_DNA-bd_sf"/>
</dbReference>
<keyword evidence="4" id="KW-0804">Transcription</keyword>
<evidence type="ECO:0000313" key="7">
    <source>
        <dbReference type="Proteomes" id="UP000233750"/>
    </source>
</evidence>
<dbReference type="PANTHER" id="PTHR30346">
    <property type="entry name" value="TRANSCRIPTIONAL DUAL REGULATOR HCAR-RELATED"/>
    <property type="match status" value="1"/>
</dbReference>
<dbReference type="GO" id="GO:0032993">
    <property type="term" value="C:protein-DNA complex"/>
    <property type="evidence" value="ECO:0007669"/>
    <property type="project" value="TreeGrafter"/>
</dbReference>
<sequence>MLSVNQLRYFVAVAEAGQISGAARELMVSQSAVTTAVQDLERHLREAVFTRGSRGVTLTRTGAALLPKARDILQMLTEASQVTAVHDEVEGTVRVGVTYTVMGYFVPEHLHRIQARFPRLRIRWEELDRPLLQERVSSGDLDFGLLLTSNVDDPALASETFVHSRRRLWLAPRHPLADQEEIRLSDLSNHPYALLTVDEAARTAASYWGPQWTDLAPAIMLATSSIEAIRSIVANGDAVTVLSDMVYRPWSLEGKRIDTRVLDDHVPDMSVGLVWERGTRFTPAMAALHEYFHHAFFLPTQV</sequence>
<dbReference type="Pfam" id="PF03466">
    <property type="entry name" value="LysR_substrate"/>
    <property type="match status" value="1"/>
</dbReference>
<dbReference type="Gene3D" id="3.40.190.10">
    <property type="entry name" value="Periplasmic binding protein-like II"/>
    <property type="match status" value="2"/>
</dbReference>
<dbReference type="InterPro" id="IPR036388">
    <property type="entry name" value="WH-like_DNA-bd_sf"/>
</dbReference>
<comment type="similarity">
    <text evidence="1">Belongs to the LysR transcriptional regulatory family.</text>
</comment>
<name>A0A2N3X1W1_9PSEU</name>
<feature type="domain" description="HTH lysR-type" evidence="5">
    <location>
        <begin position="2"/>
        <end position="59"/>
    </location>
</feature>
<dbReference type="Gene3D" id="1.10.10.10">
    <property type="entry name" value="Winged helix-like DNA-binding domain superfamily/Winged helix DNA-binding domain"/>
    <property type="match status" value="1"/>
</dbReference>
<dbReference type="AlphaFoldDB" id="A0A2N3X1W1"/>
<dbReference type="SUPFAM" id="SSF53850">
    <property type="entry name" value="Periplasmic binding protein-like II"/>
    <property type="match status" value="1"/>
</dbReference>
<dbReference type="RefSeq" id="WP_101433830.1">
    <property type="nucleotide sequence ID" value="NZ_PJMY01000001.1"/>
</dbReference>
<dbReference type="OrthoDB" id="8417889at2"/>
<dbReference type="FunFam" id="1.10.10.10:FF:000001">
    <property type="entry name" value="LysR family transcriptional regulator"/>
    <property type="match status" value="1"/>
</dbReference>
<evidence type="ECO:0000256" key="3">
    <source>
        <dbReference type="ARBA" id="ARBA00023125"/>
    </source>
</evidence>
<evidence type="ECO:0000256" key="2">
    <source>
        <dbReference type="ARBA" id="ARBA00023015"/>
    </source>
</evidence>
<dbReference type="PANTHER" id="PTHR30346:SF0">
    <property type="entry name" value="HCA OPERON TRANSCRIPTIONAL ACTIVATOR HCAR"/>
    <property type="match status" value="1"/>
</dbReference>
<evidence type="ECO:0000256" key="4">
    <source>
        <dbReference type="ARBA" id="ARBA00023163"/>
    </source>
</evidence>
<comment type="caution">
    <text evidence="6">The sequence shown here is derived from an EMBL/GenBank/DDBJ whole genome shotgun (WGS) entry which is preliminary data.</text>
</comment>
<keyword evidence="3" id="KW-0238">DNA-binding</keyword>
<evidence type="ECO:0000259" key="5">
    <source>
        <dbReference type="PROSITE" id="PS50931"/>
    </source>
</evidence>
<dbReference type="GO" id="GO:0003700">
    <property type="term" value="F:DNA-binding transcription factor activity"/>
    <property type="evidence" value="ECO:0007669"/>
    <property type="project" value="InterPro"/>
</dbReference>